<organism evidence="4 5">
    <name type="scientific">Akanthomyces muscarius</name>
    <name type="common">Entomopathogenic fungus</name>
    <name type="synonym">Lecanicillium muscarium</name>
    <dbReference type="NCBI Taxonomy" id="2231603"/>
    <lineage>
        <taxon>Eukaryota</taxon>
        <taxon>Fungi</taxon>
        <taxon>Dikarya</taxon>
        <taxon>Ascomycota</taxon>
        <taxon>Pezizomycotina</taxon>
        <taxon>Sordariomycetes</taxon>
        <taxon>Hypocreomycetidae</taxon>
        <taxon>Hypocreales</taxon>
        <taxon>Cordycipitaceae</taxon>
        <taxon>Akanthomyces</taxon>
    </lineage>
</organism>
<gene>
    <name evidence="4" type="ORF">LMH87_007559</name>
</gene>
<dbReference type="Proteomes" id="UP001144673">
    <property type="component" value="Unassembled WGS sequence"/>
</dbReference>
<reference evidence="4" key="1">
    <citation type="journal article" date="2023" name="Access Microbiol">
        <title>De-novo genome assembly for Akanthomyces muscarius, a biocontrol agent of insect agricultural pests.</title>
        <authorList>
            <person name="Erdos Z."/>
            <person name="Studholme D.J."/>
            <person name="Raymond B."/>
            <person name="Sharma M."/>
        </authorList>
    </citation>
    <scope>NUCLEOTIDE SEQUENCE</scope>
    <source>
        <strain evidence="4">Ve6</strain>
    </source>
</reference>
<evidence type="ECO:0000256" key="2">
    <source>
        <dbReference type="ARBA" id="ARBA00023043"/>
    </source>
</evidence>
<evidence type="ECO:0008006" key="6">
    <source>
        <dbReference type="Google" id="ProtNLM"/>
    </source>
</evidence>
<dbReference type="EMBL" id="JAJHUN010000002">
    <property type="protein sequence ID" value="KAJ4161523.1"/>
    <property type="molecule type" value="Genomic_DNA"/>
</dbReference>
<evidence type="ECO:0000313" key="5">
    <source>
        <dbReference type="Proteomes" id="UP001144673"/>
    </source>
</evidence>
<dbReference type="RefSeq" id="XP_056057907.1">
    <property type="nucleotide sequence ID" value="XM_056199460.1"/>
</dbReference>
<dbReference type="PANTHER" id="PTHR24198:SF165">
    <property type="entry name" value="ANKYRIN REPEAT-CONTAINING PROTEIN-RELATED"/>
    <property type="match status" value="1"/>
</dbReference>
<dbReference type="SUPFAM" id="SSF48403">
    <property type="entry name" value="Ankyrin repeat"/>
    <property type="match status" value="1"/>
</dbReference>
<evidence type="ECO:0000313" key="4">
    <source>
        <dbReference type="EMBL" id="KAJ4161523.1"/>
    </source>
</evidence>
<feature type="repeat" description="ANK" evidence="3">
    <location>
        <begin position="153"/>
        <end position="177"/>
    </location>
</feature>
<sequence>MRGYLRNDLLRRNTERTARYHLHDLIERERAQDIKALQSNEIRTPESQADYGAALLYAIECGKDEIALALIDSRGIDLSVRNEEKWTPLTLAIAEGKTEVVQKLLERDDIEVNGVRGFDYGLPIFEACKREDLEILQMLLASENIDVNATDNCGRTALHLAAENRHVAAIQALLDDGRVDKQAQDDQSLTAISIALEAGSFDAISLLWAHGSRFLVEDLLEESSAGHVFGSHRCKDGGREIHTLCACAAACGELELVEQLLGFTSENTLTESMHMAEKNGEAEIEDLLLMYTTAKRKLVDDVVASCRQERKRKKLSTYLRV</sequence>
<dbReference type="InterPro" id="IPR002110">
    <property type="entry name" value="Ankyrin_rpt"/>
</dbReference>
<dbReference type="SMART" id="SM00248">
    <property type="entry name" value="ANK"/>
    <property type="match status" value="5"/>
</dbReference>
<dbReference type="PROSITE" id="PS50088">
    <property type="entry name" value="ANK_REPEAT"/>
    <property type="match status" value="1"/>
</dbReference>
<evidence type="ECO:0000256" key="1">
    <source>
        <dbReference type="ARBA" id="ARBA00022737"/>
    </source>
</evidence>
<proteinExistence type="predicted"/>
<keyword evidence="5" id="KW-1185">Reference proteome</keyword>
<protein>
    <recommendedName>
        <fullName evidence="6">Ankyrin repeat protein</fullName>
    </recommendedName>
</protein>
<dbReference type="Gene3D" id="1.25.40.20">
    <property type="entry name" value="Ankyrin repeat-containing domain"/>
    <property type="match status" value="2"/>
</dbReference>
<dbReference type="Pfam" id="PF12796">
    <property type="entry name" value="Ank_2"/>
    <property type="match status" value="2"/>
</dbReference>
<name>A0A9W8QMS6_AKAMU</name>
<evidence type="ECO:0000256" key="3">
    <source>
        <dbReference type="PROSITE-ProRule" id="PRU00023"/>
    </source>
</evidence>
<dbReference type="KEGG" id="amus:LMH87_007559"/>
<dbReference type="InterPro" id="IPR036770">
    <property type="entry name" value="Ankyrin_rpt-contain_sf"/>
</dbReference>
<dbReference type="AlphaFoldDB" id="A0A9W8QMS6"/>
<keyword evidence="2 3" id="KW-0040">ANK repeat</keyword>
<comment type="caution">
    <text evidence="4">The sequence shown here is derived from an EMBL/GenBank/DDBJ whole genome shotgun (WGS) entry which is preliminary data.</text>
</comment>
<dbReference type="PANTHER" id="PTHR24198">
    <property type="entry name" value="ANKYRIN REPEAT AND PROTEIN KINASE DOMAIN-CONTAINING PROTEIN"/>
    <property type="match status" value="1"/>
</dbReference>
<dbReference type="PROSITE" id="PS50297">
    <property type="entry name" value="ANK_REP_REGION"/>
    <property type="match status" value="1"/>
</dbReference>
<accession>A0A9W8QMS6</accession>
<dbReference type="GeneID" id="80894718"/>
<keyword evidence="1" id="KW-0677">Repeat</keyword>